<dbReference type="Pfam" id="PF00497">
    <property type="entry name" value="SBP_bac_3"/>
    <property type="match status" value="1"/>
</dbReference>
<evidence type="ECO:0000256" key="1">
    <source>
        <dbReference type="ARBA" id="ARBA00000085"/>
    </source>
</evidence>
<evidence type="ECO:0000259" key="9">
    <source>
        <dbReference type="PROSITE" id="PS50109"/>
    </source>
</evidence>
<evidence type="ECO:0000256" key="8">
    <source>
        <dbReference type="ARBA" id="ARBA00023012"/>
    </source>
</evidence>
<feature type="domain" description="Histidine kinase" evidence="9">
    <location>
        <begin position="441"/>
        <end position="649"/>
    </location>
</feature>
<dbReference type="SUPFAM" id="SSF55785">
    <property type="entry name" value="PYP-like sensor domain (PAS domain)"/>
    <property type="match status" value="1"/>
</dbReference>
<keyword evidence="3" id="KW-0597">Phosphoprotein</keyword>
<comment type="caution">
    <text evidence="11">The sequence shown here is derived from an EMBL/GenBank/DDBJ whole genome shotgun (WGS) entry which is preliminary data.</text>
</comment>
<dbReference type="InterPro" id="IPR013767">
    <property type="entry name" value="PAS_fold"/>
</dbReference>
<dbReference type="InterPro" id="IPR003594">
    <property type="entry name" value="HATPase_dom"/>
</dbReference>
<dbReference type="InterPro" id="IPR036890">
    <property type="entry name" value="HATPase_C_sf"/>
</dbReference>
<dbReference type="InterPro" id="IPR005467">
    <property type="entry name" value="His_kinase_dom"/>
</dbReference>
<evidence type="ECO:0000256" key="5">
    <source>
        <dbReference type="ARBA" id="ARBA00022741"/>
    </source>
</evidence>
<evidence type="ECO:0000313" key="11">
    <source>
        <dbReference type="EMBL" id="MEN1761595.1"/>
    </source>
</evidence>
<dbReference type="Gene3D" id="3.40.190.10">
    <property type="entry name" value="Periplasmic binding protein-like II"/>
    <property type="match status" value="2"/>
</dbReference>
<keyword evidence="7" id="KW-0067">ATP-binding</keyword>
<dbReference type="Gene3D" id="3.30.565.10">
    <property type="entry name" value="Histidine kinase-like ATPase, C-terminal domain"/>
    <property type="match status" value="1"/>
</dbReference>
<name>A0ABU9VWQ0_9CLOT</name>
<dbReference type="Pfam" id="PF00512">
    <property type="entry name" value="HisKA"/>
    <property type="match status" value="1"/>
</dbReference>
<dbReference type="InterPro" id="IPR035965">
    <property type="entry name" value="PAS-like_dom_sf"/>
</dbReference>
<dbReference type="SMART" id="SM00387">
    <property type="entry name" value="HATPase_c"/>
    <property type="match status" value="1"/>
</dbReference>
<dbReference type="InterPro" id="IPR004358">
    <property type="entry name" value="Sig_transdc_His_kin-like_C"/>
</dbReference>
<dbReference type="InterPro" id="IPR003661">
    <property type="entry name" value="HisK_dim/P_dom"/>
</dbReference>
<dbReference type="SMART" id="SM00091">
    <property type="entry name" value="PAS"/>
    <property type="match status" value="1"/>
</dbReference>
<reference evidence="11 12" key="1">
    <citation type="submission" date="2024-04" db="EMBL/GenBank/DDBJ databases">
        <title>Genome sequencing and metabolic network reconstruction of aminoacids and betaine degradation by Anoxynatronum sibiricum.</title>
        <authorList>
            <person name="Detkova E.N."/>
            <person name="Boltjanskaja Y.V."/>
            <person name="Mardanov A.V."/>
            <person name="Kevbrin V."/>
        </authorList>
    </citation>
    <scope>NUCLEOTIDE SEQUENCE [LARGE SCALE GENOMIC DNA]</scope>
    <source>
        <strain evidence="11 12">Z-7981</strain>
    </source>
</reference>
<evidence type="ECO:0000313" key="12">
    <source>
        <dbReference type="Proteomes" id="UP001407405"/>
    </source>
</evidence>
<evidence type="ECO:0000256" key="2">
    <source>
        <dbReference type="ARBA" id="ARBA00012438"/>
    </source>
</evidence>
<dbReference type="PANTHER" id="PTHR43065">
    <property type="entry name" value="SENSOR HISTIDINE KINASE"/>
    <property type="match status" value="1"/>
</dbReference>
<dbReference type="PROSITE" id="PS50109">
    <property type="entry name" value="HIS_KIN"/>
    <property type="match status" value="1"/>
</dbReference>
<proteinExistence type="predicted"/>
<keyword evidence="12" id="KW-1185">Reference proteome</keyword>
<dbReference type="Proteomes" id="UP001407405">
    <property type="component" value="Unassembled WGS sequence"/>
</dbReference>
<dbReference type="InterPro" id="IPR036097">
    <property type="entry name" value="HisK_dim/P_sf"/>
</dbReference>
<keyword evidence="8" id="KW-0902">Two-component regulatory system</keyword>
<gene>
    <name evidence="11" type="ORF">AAIG11_13995</name>
</gene>
<dbReference type="PROSITE" id="PS50112">
    <property type="entry name" value="PAS"/>
    <property type="match status" value="1"/>
</dbReference>
<dbReference type="SUPFAM" id="SSF53850">
    <property type="entry name" value="Periplasmic binding protein-like II"/>
    <property type="match status" value="1"/>
</dbReference>
<dbReference type="SMART" id="SM00062">
    <property type="entry name" value="PBPb"/>
    <property type="match status" value="1"/>
</dbReference>
<dbReference type="SMART" id="SM00388">
    <property type="entry name" value="HisKA"/>
    <property type="match status" value="1"/>
</dbReference>
<protein>
    <recommendedName>
        <fullName evidence="2">histidine kinase</fullName>
        <ecNumber evidence="2">2.7.13.3</ecNumber>
    </recommendedName>
</protein>
<organism evidence="11 12">
    <name type="scientific">Anoxynatronum sibiricum</name>
    <dbReference type="NCBI Taxonomy" id="210623"/>
    <lineage>
        <taxon>Bacteria</taxon>
        <taxon>Bacillati</taxon>
        <taxon>Bacillota</taxon>
        <taxon>Clostridia</taxon>
        <taxon>Eubacteriales</taxon>
        <taxon>Clostridiaceae</taxon>
        <taxon>Anoxynatronum</taxon>
    </lineage>
</organism>
<evidence type="ECO:0000256" key="7">
    <source>
        <dbReference type="ARBA" id="ARBA00022840"/>
    </source>
</evidence>
<dbReference type="CDD" id="cd00082">
    <property type="entry name" value="HisKA"/>
    <property type="match status" value="1"/>
</dbReference>
<dbReference type="EMBL" id="JBCITM010000018">
    <property type="protein sequence ID" value="MEN1761595.1"/>
    <property type="molecule type" value="Genomic_DNA"/>
</dbReference>
<accession>A0ABU9VWQ0</accession>
<keyword evidence="4" id="KW-0808">Transferase</keyword>
<evidence type="ECO:0000259" key="10">
    <source>
        <dbReference type="PROSITE" id="PS50112"/>
    </source>
</evidence>
<dbReference type="RefSeq" id="WP_343186883.1">
    <property type="nucleotide sequence ID" value="NZ_JBCITM010000018.1"/>
</dbReference>
<dbReference type="InterPro" id="IPR001638">
    <property type="entry name" value="Solute-binding_3/MltF_N"/>
</dbReference>
<dbReference type="SUPFAM" id="SSF47384">
    <property type="entry name" value="Homodimeric domain of signal transducing histidine kinase"/>
    <property type="match status" value="1"/>
</dbReference>
<sequence length="649" mass="73244">MKHLKRLVILMLLILLFLILRTIDLHFRYNMNLRDYYTIQHSAIPRDAWPGERPLIVGISNHPPLAYLNENNNTSTGIGVDYLSQLAIEMGTPLHLKILSADHLEQALHDQEVDMVFIERKPVSEKLIAYSQPLCVLHGRVLVTRRSQIQQLDQLCDALLVTLEKDHIKAPFSFLLESCHAPPPMEVENLYQAFALLRNSQAVGLIGNDMEIAHFLHVTNRGSAYTFLDQHLYEKEICIGVLPGNEALLMAVDKGILEMKKKDLISLTQQKWLGDFKSSRFDKKQIERAYQVIIGATILIAFFSIWNYTISQKVSSRTRELSQSKSELRLIIDSLQRGIMLIDANDLIVECNDAITELINTSKENLLGHSYLQVPSLRLFLQKSQQQHVFQLGKKHFTMTSQLLPNKRKLIILEDYTEKFVSERRARQESKMIAIGQLSAGLAHEIRNPLGLIKSYVYVLEKQSAASVKNHALSVINDSVTRINTLIQNLLRFSRLSSDDKRPVNIQGLVDMILALEENRLAEKNVDVTLELPPPSAPVIMNEDVLKLIFHNLLSNSTDAFIDSQQQNQIHIHAVLQGGNLVIKFRDNGQGIDASCLESVFNPFFSTKESGTGLGLYILSTEISKCEGSISVDSSPDAGTEFTIILPVD</sequence>
<dbReference type="SUPFAM" id="SSF55874">
    <property type="entry name" value="ATPase domain of HSP90 chaperone/DNA topoisomerase II/histidine kinase"/>
    <property type="match status" value="1"/>
</dbReference>
<evidence type="ECO:0000256" key="3">
    <source>
        <dbReference type="ARBA" id="ARBA00022553"/>
    </source>
</evidence>
<dbReference type="Gene3D" id="3.30.450.20">
    <property type="entry name" value="PAS domain"/>
    <property type="match status" value="1"/>
</dbReference>
<dbReference type="InterPro" id="IPR000014">
    <property type="entry name" value="PAS"/>
</dbReference>
<comment type="catalytic activity">
    <reaction evidence="1">
        <text>ATP + protein L-histidine = ADP + protein N-phospho-L-histidine.</text>
        <dbReference type="EC" id="2.7.13.3"/>
    </reaction>
</comment>
<dbReference type="EC" id="2.7.13.3" evidence="2"/>
<keyword evidence="5" id="KW-0547">Nucleotide-binding</keyword>
<evidence type="ECO:0000256" key="4">
    <source>
        <dbReference type="ARBA" id="ARBA00022679"/>
    </source>
</evidence>
<dbReference type="CDD" id="cd00130">
    <property type="entry name" value="PAS"/>
    <property type="match status" value="1"/>
</dbReference>
<dbReference type="Pfam" id="PF02518">
    <property type="entry name" value="HATPase_c"/>
    <property type="match status" value="1"/>
</dbReference>
<keyword evidence="6" id="KW-0418">Kinase</keyword>
<evidence type="ECO:0000256" key="6">
    <source>
        <dbReference type="ARBA" id="ARBA00022777"/>
    </source>
</evidence>
<feature type="domain" description="PAS" evidence="10">
    <location>
        <begin position="324"/>
        <end position="372"/>
    </location>
</feature>
<dbReference type="Pfam" id="PF00989">
    <property type="entry name" value="PAS"/>
    <property type="match status" value="1"/>
</dbReference>
<dbReference type="Gene3D" id="1.10.287.130">
    <property type="match status" value="1"/>
</dbReference>
<dbReference type="PANTHER" id="PTHR43065:SF10">
    <property type="entry name" value="PEROXIDE STRESS-ACTIVATED HISTIDINE KINASE MAK3"/>
    <property type="match status" value="1"/>
</dbReference>
<dbReference type="PRINTS" id="PR00344">
    <property type="entry name" value="BCTRLSENSOR"/>
</dbReference>